<feature type="compositionally biased region" description="Basic and acidic residues" evidence="1">
    <location>
        <begin position="238"/>
        <end position="248"/>
    </location>
</feature>
<feature type="region of interest" description="Disordered" evidence="1">
    <location>
        <begin position="84"/>
        <end position="382"/>
    </location>
</feature>
<proteinExistence type="predicted"/>
<keyword evidence="2" id="KW-0472">Membrane</keyword>
<feature type="compositionally biased region" description="Polar residues" evidence="1">
    <location>
        <begin position="649"/>
        <end position="660"/>
    </location>
</feature>
<dbReference type="OrthoDB" id="2804493at2759"/>
<feature type="compositionally biased region" description="Polar residues" evidence="1">
    <location>
        <begin position="495"/>
        <end position="508"/>
    </location>
</feature>
<feature type="compositionally biased region" description="Polar residues" evidence="1">
    <location>
        <begin position="249"/>
        <end position="261"/>
    </location>
</feature>
<dbReference type="AlphaFoldDB" id="A0A5N5QPA5"/>
<sequence length="660" mass="69791">MASRLALGYVMLQLPRGNALPVILGQRAVGVLGKRDTGSGNTASAKIIVPVVLVAVISITVLVFGCWRRRKQTRELINQVRNVGPTSATNTSTRPNAGNTTQTAAPAGGADAPARPPRRRRRRRPSQISTKSLPAYNEQAGDEEIVLVRRSERRSMSDDEDDDSNENAGRSENVTTTTADARPLLDDSSPDMPRVSLASSTRDRRSTPDDSLDDHEQRPQSQLENHEPNATTVTTPAPDHEPVEETHQDTSTSVPPTTEAPSYSEAITPAHSQPASTPGAPVSGHASAAEATDVTTSSDTRPSIDDINPLAGEGADDTVRPKRKSVFRQLFALNRPGSSSAAPSESVELDVPGRPSISATSTRSATNHRSSGSVSTLAAASGRGHAISPSLSSLILTRSRSPTRSTDSLAQRLNISAPIPSTLVRTELSYPRAGPTPEQIRFLSSRESLGRFGMPYGEQAIAAARSRDNISSILPPQYETPSAEGTNPDAPVNGATETQNTDANSSRQVPRGPIIYTPGELARMRAETSDAAPAEQATTDRHGQDGDSASPQSADLHRSPSPSTAPKDSRRASVYTTNSFVTATEGTDTATEGGYHSGTDSSPPTPTAETYREAGIERAPTPQQGQTVLVPEPDDAQHPQLTLAPATPTAESTVRPDNTA</sequence>
<feature type="compositionally biased region" description="Polar residues" evidence="1">
    <location>
        <begin position="166"/>
        <end position="179"/>
    </location>
</feature>
<feature type="compositionally biased region" description="Low complexity" evidence="1">
    <location>
        <begin position="104"/>
        <end position="113"/>
    </location>
</feature>
<evidence type="ECO:0000313" key="4">
    <source>
        <dbReference type="Proteomes" id="UP000383932"/>
    </source>
</evidence>
<feature type="compositionally biased region" description="Basic and acidic residues" evidence="1">
    <location>
        <begin position="201"/>
        <end position="218"/>
    </location>
</feature>
<feature type="region of interest" description="Disordered" evidence="1">
    <location>
        <begin position="472"/>
        <end position="660"/>
    </location>
</feature>
<gene>
    <name evidence="3" type="ORF">CTheo_3193</name>
</gene>
<keyword evidence="2" id="KW-1133">Transmembrane helix</keyword>
<feature type="transmembrane region" description="Helical" evidence="2">
    <location>
        <begin position="43"/>
        <end position="67"/>
    </location>
</feature>
<reference evidence="3 4" key="1">
    <citation type="journal article" date="2019" name="Fungal Biol. Biotechnol.">
        <title>Draft genome sequence of fastidious pathogen Ceratobasidium theobromae, which causes vascular-streak dieback in Theobroma cacao.</title>
        <authorList>
            <person name="Ali S.S."/>
            <person name="Asman A."/>
            <person name="Shao J."/>
            <person name="Firmansyah A.P."/>
            <person name="Susilo A.W."/>
            <person name="Rosmana A."/>
            <person name="McMahon P."/>
            <person name="Junaid M."/>
            <person name="Guest D."/>
            <person name="Kheng T.Y."/>
            <person name="Meinhardt L.W."/>
            <person name="Bailey B.A."/>
        </authorList>
    </citation>
    <scope>NUCLEOTIDE SEQUENCE [LARGE SCALE GENOMIC DNA]</scope>
    <source>
        <strain evidence="3 4">CT2</strain>
    </source>
</reference>
<accession>A0A5N5QPA5</accession>
<feature type="compositionally biased region" description="Polar residues" evidence="1">
    <location>
        <begin position="472"/>
        <end position="485"/>
    </location>
</feature>
<feature type="compositionally biased region" description="Polar residues" evidence="1">
    <location>
        <begin position="357"/>
        <end position="378"/>
    </location>
</feature>
<feature type="compositionally biased region" description="Polar residues" evidence="1">
    <location>
        <begin position="219"/>
        <end position="235"/>
    </location>
</feature>
<feature type="compositionally biased region" description="Low complexity" evidence="1">
    <location>
        <begin position="582"/>
        <end position="594"/>
    </location>
</feature>
<evidence type="ECO:0000256" key="2">
    <source>
        <dbReference type="SAM" id="Phobius"/>
    </source>
</evidence>
<organism evidence="3 4">
    <name type="scientific">Ceratobasidium theobromae</name>
    <dbReference type="NCBI Taxonomy" id="1582974"/>
    <lineage>
        <taxon>Eukaryota</taxon>
        <taxon>Fungi</taxon>
        <taxon>Dikarya</taxon>
        <taxon>Basidiomycota</taxon>
        <taxon>Agaricomycotina</taxon>
        <taxon>Agaricomycetes</taxon>
        <taxon>Cantharellales</taxon>
        <taxon>Ceratobasidiaceae</taxon>
        <taxon>Ceratobasidium</taxon>
    </lineage>
</organism>
<evidence type="ECO:0000256" key="1">
    <source>
        <dbReference type="SAM" id="MobiDB-lite"/>
    </source>
</evidence>
<feature type="compositionally biased region" description="Basic and acidic residues" evidence="1">
    <location>
        <begin position="146"/>
        <end position="157"/>
    </location>
</feature>
<feature type="compositionally biased region" description="Polar residues" evidence="1">
    <location>
        <begin position="84"/>
        <end position="103"/>
    </location>
</feature>
<keyword evidence="4" id="KW-1185">Reference proteome</keyword>
<evidence type="ECO:0000313" key="3">
    <source>
        <dbReference type="EMBL" id="KAB5593361.1"/>
    </source>
</evidence>
<comment type="caution">
    <text evidence="3">The sequence shown here is derived from an EMBL/GenBank/DDBJ whole genome shotgun (WGS) entry which is preliminary data.</text>
</comment>
<dbReference type="EMBL" id="SSOP01000039">
    <property type="protein sequence ID" value="KAB5593361.1"/>
    <property type="molecule type" value="Genomic_DNA"/>
</dbReference>
<keyword evidence="2 3" id="KW-0812">Transmembrane</keyword>
<name>A0A5N5QPA5_9AGAM</name>
<feature type="compositionally biased region" description="Basic residues" evidence="1">
    <location>
        <begin position="116"/>
        <end position="125"/>
    </location>
</feature>
<dbReference type="Proteomes" id="UP000383932">
    <property type="component" value="Unassembled WGS sequence"/>
</dbReference>
<protein>
    <submittedName>
        <fullName evidence="3">Transmembrane protein</fullName>
    </submittedName>
</protein>